<feature type="domain" description="N-end aminoacyl transferase N-terminal" evidence="5">
    <location>
        <begin position="18"/>
        <end position="87"/>
    </location>
</feature>
<feature type="domain" description="N-end rule aminoacyl transferase C-terminal" evidence="6">
    <location>
        <begin position="107"/>
        <end position="234"/>
    </location>
</feature>
<name>A0ABQ6BFT4_9CAUL</name>
<keyword evidence="2 4" id="KW-0808">Transferase</keyword>
<dbReference type="InterPro" id="IPR030700">
    <property type="entry name" value="N-end_Aminoacyl_Trfase"/>
</dbReference>
<dbReference type="InterPro" id="IPR007471">
    <property type="entry name" value="N-end_Aminoacyl_Trfase_N"/>
</dbReference>
<dbReference type="InterPro" id="IPR016181">
    <property type="entry name" value="Acyl_CoA_acyltransferase"/>
</dbReference>
<evidence type="ECO:0000256" key="3">
    <source>
        <dbReference type="ARBA" id="ARBA00023315"/>
    </source>
</evidence>
<dbReference type="GO" id="GO:0016740">
    <property type="term" value="F:transferase activity"/>
    <property type="evidence" value="ECO:0007669"/>
    <property type="project" value="UniProtKB-KW"/>
</dbReference>
<proteinExistence type="inferred from homology"/>
<dbReference type="Pfam" id="PF04376">
    <property type="entry name" value="ATE_N"/>
    <property type="match status" value="1"/>
</dbReference>
<dbReference type="Pfam" id="PF04377">
    <property type="entry name" value="ATE_C"/>
    <property type="match status" value="1"/>
</dbReference>
<comment type="catalytic activity">
    <reaction evidence="4">
        <text>N-terminal L-aspartyl-[protein] + L-leucyl-tRNA(Leu) = N-terminal L-leucyl-L-aspartyl-[protein] + tRNA(Leu) + H(+)</text>
        <dbReference type="Rhea" id="RHEA:50420"/>
        <dbReference type="Rhea" id="RHEA-COMP:9613"/>
        <dbReference type="Rhea" id="RHEA-COMP:9622"/>
        <dbReference type="Rhea" id="RHEA-COMP:12669"/>
        <dbReference type="Rhea" id="RHEA-COMP:12674"/>
        <dbReference type="ChEBI" id="CHEBI:15378"/>
        <dbReference type="ChEBI" id="CHEBI:64720"/>
        <dbReference type="ChEBI" id="CHEBI:78442"/>
        <dbReference type="ChEBI" id="CHEBI:78494"/>
        <dbReference type="ChEBI" id="CHEBI:133042"/>
        <dbReference type="EC" id="2.3.2.29"/>
    </reaction>
</comment>
<dbReference type="PIRSF" id="PIRSF037208">
    <property type="entry name" value="ATE_pro_prd"/>
    <property type="match status" value="1"/>
</dbReference>
<keyword evidence="1 4" id="KW-0963">Cytoplasm</keyword>
<evidence type="ECO:0000313" key="7">
    <source>
        <dbReference type="EMBL" id="GLS00017.1"/>
    </source>
</evidence>
<keyword evidence="8" id="KW-1185">Reference proteome</keyword>
<dbReference type="NCBIfam" id="NF002346">
    <property type="entry name" value="PRK01305.2-3"/>
    <property type="match status" value="1"/>
</dbReference>
<accession>A0ABQ6BFT4</accession>
<comment type="caution">
    <text evidence="7">The sequence shown here is derived from an EMBL/GenBank/DDBJ whole genome shotgun (WGS) entry which is preliminary data.</text>
</comment>
<dbReference type="EMBL" id="BSOY01000001">
    <property type="protein sequence ID" value="GLS00017.1"/>
    <property type="molecule type" value="Genomic_DNA"/>
</dbReference>
<dbReference type="SUPFAM" id="SSF55729">
    <property type="entry name" value="Acyl-CoA N-acyltransferases (Nat)"/>
    <property type="match status" value="1"/>
</dbReference>
<evidence type="ECO:0000313" key="8">
    <source>
        <dbReference type="Proteomes" id="UP001156921"/>
    </source>
</evidence>
<evidence type="ECO:0000259" key="6">
    <source>
        <dbReference type="Pfam" id="PF04377"/>
    </source>
</evidence>
<comment type="function">
    <text evidence="4">Functions in the N-end rule pathway of protein degradation where it conjugates Leu from its aminoacyl-tRNA to the N-termini of proteins containing an N-terminal aspartate or glutamate.</text>
</comment>
<evidence type="ECO:0000259" key="5">
    <source>
        <dbReference type="Pfam" id="PF04376"/>
    </source>
</evidence>
<dbReference type="NCBIfam" id="NF002341">
    <property type="entry name" value="PRK01305.1-1"/>
    <property type="match status" value="1"/>
</dbReference>
<sequence length="252" mass="28225">MTFVPQRQLRFYMTTVAPCPYLPGQTERKVFANLPFSEGVHVNDELTQAGFRRSQNIAYRPACESCDACVSVRLPVSGFSFSRSQRKVLKRNADLSRDLVEAEATTEQFDLLRRYLHGRHPGGGMSSMGWLDYVAMVEDTAVRTHLIEYRLPSPDGGPGDLVGVCLTDLLGDGLSMVYSFFDPALEARSLGRFAILDHVRQAQAVGLPYVYLGYWVRGSKKMDYKAGFRPMEQLTRLGWERMAQPATGVDVA</sequence>
<dbReference type="RefSeq" id="WP_284219836.1">
    <property type="nucleotide sequence ID" value="NZ_BSOY01000001.1"/>
</dbReference>
<protein>
    <recommendedName>
        <fullName evidence="4">Aspartate/glutamate leucyltransferase</fullName>
        <ecNumber evidence="4">2.3.2.29</ecNumber>
    </recommendedName>
</protein>
<dbReference type="EC" id="2.3.2.29" evidence="4"/>
<comment type="subcellular location">
    <subcellularLocation>
        <location evidence="4">Cytoplasm</location>
    </subcellularLocation>
</comment>
<keyword evidence="3 4" id="KW-0012">Acyltransferase</keyword>
<dbReference type="NCBIfam" id="NF002343">
    <property type="entry name" value="PRK01305.1-4"/>
    <property type="match status" value="1"/>
</dbReference>
<evidence type="ECO:0000256" key="1">
    <source>
        <dbReference type="ARBA" id="ARBA00022490"/>
    </source>
</evidence>
<gene>
    <name evidence="7" type="primary">ate</name>
    <name evidence="4" type="synonym">bpt</name>
    <name evidence="7" type="ORF">GCM10007859_00200</name>
</gene>
<reference evidence="8" key="1">
    <citation type="journal article" date="2019" name="Int. J. Syst. Evol. Microbiol.">
        <title>The Global Catalogue of Microorganisms (GCM) 10K type strain sequencing project: providing services to taxonomists for standard genome sequencing and annotation.</title>
        <authorList>
            <consortium name="The Broad Institute Genomics Platform"/>
            <consortium name="The Broad Institute Genome Sequencing Center for Infectious Disease"/>
            <person name="Wu L."/>
            <person name="Ma J."/>
        </authorList>
    </citation>
    <scope>NUCLEOTIDE SEQUENCE [LARGE SCALE GENOMIC DNA]</scope>
    <source>
        <strain evidence="8">NBRC 110107</strain>
    </source>
</reference>
<comment type="catalytic activity">
    <reaction evidence="4">
        <text>N-terminal L-glutamyl-[protein] + L-leucyl-tRNA(Leu) = N-terminal L-leucyl-L-glutamyl-[protein] + tRNA(Leu) + H(+)</text>
        <dbReference type="Rhea" id="RHEA:50412"/>
        <dbReference type="Rhea" id="RHEA-COMP:9613"/>
        <dbReference type="Rhea" id="RHEA-COMP:9622"/>
        <dbReference type="Rhea" id="RHEA-COMP:12664"/>
        <dbReference type="Rhea" id="RHEA-COMP:12668"/>
        <dbReference type="ChEBI" id="CHEBI:15378"/>
        <dbReference type="ChEBI" id="CHEBI:64721"/>
        <dbReference type="ChEBI" id="CHEBI:78442"/>
        <dbReference type="ChEBI" id="CHEBI:78494"/>
        <dbReference type="ChEBI" id="CHEBI:133041"/>
        <dbReference type="EC" id="2.3.2.29"/>
    </reaction>
</comment>
<comment type="similarity">
    <text evidence="4">Belongs to the R-transferase family. Bpt subfamily.</text>
</comment>
<dbReference type="Proteomes" id="UP001156921">
    <property type="component" value="Unassembled WGS sequence"/>
</dbReference>
<evidence type="ECO:0000256" key="4">
    <source>
        <dbReference type="HAMAP-Rule" id="MF_00689"/>
    </source>
</evidence>
<dbReference type="HAMAP" id="MF_00689">
    <property type="entry name" value="Bpt"/>
    <property type="match status" value="1"/>
</dbReference>
<evidence type="ECO:0000256" key="2">
    <source>
        <dbReference type="ARBA" id="ARBA00022679"/>
    </source>
</evidence>
<organism evidence="7 8">
    <name type="scientific">Brevundimonas denitrificans</name>
    <dbReference type="NCBI Taxonomy" id="1443434"/>
    <lineage>
        <taxon>Bacteria</taxon>
        <taxon>Pseudomonadati</taxon>
        <taxon>Pseudomonadota</taxon>
        <taxon>Alphaproteobacteria</taxon>
        <taxon>Caulobacterales</taxon>
        <taxon>Caulobacteraceae</taxon>
        <taxon>Brevundimonas</taxon>
    </lineage>
</organism>
<dbReference type="InterPro" id="IPR017138">
    <property type="entry name" value="Asp_Glu_LeuTrfase"/>
</dbReference>
<dbReference type="PANTHER" id="PTHR21367:SF1">
    <property type="entry name" value="ARGINYL-TRNA--PROTEIN TRANSFERASE 1"/>
    <property type="match status" value="1"/>
</dbReference>
<dbReference type="InterPro" id="IPR007472">
    <property type="entry name" value="N-end_Aminoacyl_Trfase_C"/>
</dbReference>
<dbReference type="NCBIfam" id="NF002342">
    <property type="entry name" value="PRK01305.1-3"/>
    <property type="match status" value="1"/>
</dbReference>
<dbReference type="PANTHER" id="PTHR21367">
    <property type="entry name" value="ARGININE-TRNA-PROTEIN TRANSFERASE 1"/>
    <property type="match status" value="1"/>
</dbReference>